<dbReference type="PANTHER" id="PTHR24369:SF210">
    <property type="entry name" value="CHAOPTIN-RELATED"/>
    <property type="match status" value="1"/>
</dbReference>
<dbReference type="GO" id="GO:0005886">
    <property type="term" value="C:plasma membrane"/>
    <property type="evidence" value="ECO:0007669"/>
    <property type="project" value="TreeGrafter"/>
</dbReference>
<protein>
    <submittedName>
        <fullName evidence="5">Uncharacterized protein</fullName>
    </submittedName>
</protein>
<dbReference type="Gene3D" id="3.80.10.10">
    <property type="entry name" value="Ribonuclease Inhibitor"/>
    <property type="match status" value="1"/>
</dbReference>
<proteinExistence type="predicted"/>
<name>A0AAF3EW25_9BILA</name>
<evidence type="ECO:0000313" key="4">
    <source>
        <dbReference type="Proteomes" id="UP000887575"/>
    </source>
</evidence>
<keyword evidence="1" id="KW-0433">Leucine-rich repeat</keyword>
<dbReference type="InterPro" id="IPR032675">
    <property type="entry name" value="LRR_dom_sf"/>
</dbReference>
<dbReference type="PANTHER" id="PTHR24369">
    <property type="entry name" value="ANTIGEN BSP, PUTATIVE-RELATED"/>
    <property type="match status" value="1"/>
</dbReference>
<dbReference type="Pfam" id="PF13855">
    <property type="entry name" value="LRR_8"/>
    <property type="match status" value="1"/>
</dbReference>
<organism evidence="4 5">
    <name type="scientific">Mesorhabditis belari</name>
    <dbReference type="NCBI Taxonomy" id="2138241"/>
    <lineage>
        <taxon>Eukaryota</taxon>
        <taxon>Metazoa</taxon>
        <taxon>Ecdysozoa</taxon>
        <taxon>Nematoda</taxon>
        <taxon>Chromadorea</taxon>
        <taxon>Rhabditida</taxon>
        <taxon>Rhabditina</taxon>
        <taxon>Rhabditomorpha</taxon>
        <taxon>Rhabditoidea</taxon>
        <taxon>Rhabditidae</taxon>
        <taxon>Mesorhabditinae</taxon>
        <taxon>Mesorhabditis</taxon>
    </lineage>
</organism>
<dbReference type="InterPro" id="IPR026906">
    <property type="entry name" value="LRR_5"/>
</dbReference>
<sequence>MGKTQELTNCLEQCRCDEQEKTVICEGSSITQLPQSIPSGFDALIIKNTTISHLLKESFRKMDRLREIRIEECQQLESIEKLAFKGLRRLRLISIQNCPKLRELLKGSFSGIGNENGLKIRVETPIKIVHPGVFRHAQNLRELVITGEEMIVQKHAFSCITQLDFLTLTGISRIEPHLFMNSTRFYTVNIRESNFEIPKEAFTDLAHVHQFLIQRSKLPLIGMDAFAGASTIESLEFVDNSIGTISPHAFSGITNLGRLRISRNVIKNLDSPEAVLSNANQLRFEENIVGCNCGIKWIGAHPDRRLADSNYCGAIGVHRTLRNFIRLTCDPTSNFYQNTTKSPTNYTFNYKVTAHVSSSQRNHLHFPIVINLMLIFRFYQIF</sequence>
<dbReference type="SUPFAM" id="SSF52058">
    <property type="entry name" value="L domain-like"/>
    <property type="match status" value="1"/>
</dbReference>
<keyword evidence="2" id="KW-0732">Signal</keyword>
<dbReference type="WBParaSite" id="MBELARI_LOCUS18398">
    <property type="protein sequence ID" value="MBELARI_LOCUS18398"/>
    <property type="gene ID" value="MBELARI_LOCUS18398"/>
</dbReference>
<dbReference type="InterPro" id="IPR001611">
    <property type="entry name" value="Leu-rich_rpt"/>
</dbReference>
<reference evidence="5" key="1">
    <citation type="submission" date="2024-02" db="UniProtKB">
        <authorList>
            <consortium name="WormBaseParasite"/>
        </authorList>
    </citation>
    <scope>IDENTIFICATION</scope>
</reference>
<keyword evidence="3" id="KW-0677">Repeat</keyword>
<evidence type="ECO:0000256" key="3">
    <source>
        <dbReference type="ARBA" id="ARBA00022737"/>
    </source>
</evidence>
<dbReference type="Pfam" id="PF13306">
    <property type="entry name" value="LRR_5"/>
    <property type="match status" value="1"/>
</dbReference>
<evidence type="ECO:0000256" key="1">
    <source>
        <dbReference type="ARBA" id="ARBA00022614"/>
    </source>
</evidence>
<evidence type="ECO:0000313" key="5">
    <source>
        <dbReference type="WBParaSite" id="MBELARI_LOCUS18398"/>
    </source>
</evidence>
<dbReference type="InterPro" id="IPR050541">
    <property type="entry name" value="LRR_TM_domain-containing"/>
</dbReference>
<dbReference type="AlphaFoldDB" id="A0AAF3EW25"/>
<evidence type="ECO:0000256" key="2">
    <source>
        <dbReference type="ARBA" id="ARBA00022729"/>
    </source>
</evidence>
<dbReference type="Proteomes" id="UP000887575">
    <property type="component" value="Unassembled WGS sequence"/>
</dbReference>
<keyword evidence="4" id="KW-1185">Reference proteome</keyword>
<accession>A0AAF3EW25</accession>